<dbReference type="InterPro" id="IPR011011">
    <property type="entry name" value="Znf_FYVE_PHD"/>
</dbReference>
<dbReference type="EMBL" id="MPUH01000034">
    <property type="protein sequence ID" value="OMJ93936.1"/>
    <property type="molecule type" value="Genomic_DNA"/>
</dbReference>
<dbReference type="InterPro" id="IPR000719">
    <property type="entry name" value="Prot_kinase_dom"/>
</dbReference>
<protein>
    <recommendedName>
        <fullName evidence="4">Protein kinase domain-containing protein</fullName>
    </recommendedName>
</protein>
<proteinExistence type="inferred from homology"/>
<keyword evidence="6" id="KW-1185">Reference proteome</keyword>
<dbReference type="InterPro" id="IPR011009">
    <property type="entry name" value="Kinase-like_dom_sf"/>
</dbReference>
<dbReference type="SMART" id="SM00220">
    <property type="entry name" value="S_TKc"/>
    <property type="match status" value="1"/>
</dbReference>
<dbReference type="PROSITE" id="PS50011">
    <property type="entry name" value="PROTEIN_KINASE_DOM"/>
    <property type="match status" value="1"/>
</dbReference>
<reference evidence="5 6" key="1">
    <citation type="submission" date="2016-11" db="EMBL/GenBank/DDBJ databases">
        <title>The macronuclear genome of Stentor coeruleus: a giant cell with tiny introns.</title>
        <authorList>
            <person name="Slabodnick M."/>
            <person name="Ruby J.G."/>
            <person name="Reiff S.B."/>
            <person name="Swart E.C."/>
            <person name="Gosai S."/>
            <person name="Prabakaran S."/>
            <person name="Witkowska E."/>
            <person name="Larue G.E."/>
            <person name="Fisher S."/>
            <person name="Freeman R.M."/>
            <person name="Gunawardena J."/>
            <person name="Chu W."/>
            <person name="Stover N.A."/>
            <person name="Gregory B.D."/>
            <person name="Nowacki M."/>
            <person name="Derisi J."/>
            <person name="Roy S.W."/>
            <person name="Marshall W.F."/>
            <person name="Sood P."/>
        </authorList>
    </citation>
    <scope>NUCLEOTIDE SEQUENCE [LARGE SCALE GENOMIC DNA]</scope>
    <source>
        <strain evidence="5">WM001</strain>
    </source>
</reference>
<dbReference type="Gene3D" id="1.10.510.10">
    <property type="entry name" value="Transferase(Phosphotransferase) domain 1"/>
    <property type="match status" value="1"/>
</dbReference>
<organism evidence="5 6">
    <name type="scientific">Stentor coeruleus</name>
    <dbReference type="NCBI Taxonomy" id="5963"/>
    <lineage>
        <taxon>Eukaryota</taxon>
        <taxon>Sar</taxon>
        <taxon>Alveolata</taxon>
        <taxon>Ciliophora</taxon>
        <taxon>Postciliodesmatophora</taxon>
        <taxon>Heterotrichea</taxon>
        <taxon>Heterotrichida</taxon>
        <taxon>Stentoridae</taxon>
        <taxon>Stentor</taxon>
    </lineage>
</organism>
<dbReference type="InterPro" id="IPR013083">
    <property type="entry name" value="Znf_RING/FYVE/PHD"/>
</dbReference>
<comment type="similarity">
    <text evidence="1">Belongs to the protein kinase superfamily. STE Ser/Thr protein kinase family. STE20 subfamily.</text>
</comment>
<dbReference type="InterPro" id="IPR051931">
    <property type="entry name" value="PAK3-like"/>
</dbReference>
<dbReference type="GO" id="GO:0005524">
    <property type="term" value="F:ATP binding"/>
    <property type="evidence" value="ECO:0007669"/>
    <property type="project" value="UniProtKB-KW"/>
</dbReference>
<evidence type="ECO:0000259" key="4">
    <source>
        <dbReference type="PROSITE" id="PS50011"/>
    </source>
</evidence>
<dbReference type="PANTHER" id="PTHR45832">
    <property type="entry name" value="SERINE/THREONINE-PROTEIN KINASE SAMKA-RELATED-RELATED"/>
    <property type="match status" value="1"/>
</dbReference>
<dbReference type="SUPFAM" id="SSF56112">
    <property type="entry name" value="Protein kinase-like (PK-like)"/>
    <property type="match status" value="1"/>
</dbReference>
<evidence type="ECO:0000313" key="6">
    <source>
        <dbReference type="Proteomes" id="UP000187209"/>
    </source>
</evidence>
<dbReference type="Proteomes" id="UP000187209">
    <property type="component" value="Unassembled WGS sequence"/>
</dbReference>
<keyword evidence="3" id="KW-0067">ATP-binding</keyword>
<feature type="domain" description="Protein kinase" evidence="4">
    <location>
        <begin position="95"/>
        <end position="345"/>
    </location>
</feature>
<dbReference type="Pfam" id="PF00069">
    <property type="entry name" value="Pkinase"/>
    <property type="match status" value="1"/>
</dbReference>
<dbReference type="OrthoDB" id="312324at2759"/>
<dbReference type="SUPFAM" id="SSF57903">
    <property type="entry name" value="FYVE/PHD zinc finger"/>
    <property type="match status" value="1"/>
</dbReference>
<dbReference type="CDD" id="cd00065">
    <property type="entry name" value="FYVE_like_SF"/>
    <property type="match status" value="1"/>
</dbReference>
<comment type="caution">
    <text evidence="5">The sequence shown here is derived from an EMBL/GenBank/DDBJ whole genome shotgun (WGS) entry which is preliminary data.</text>
</comment>
<accession>A0A1R2CY51</accession>
<evidence type="ECO:0000256" key="2">
    <source>
        <dbReference type="ARBA" id="ARBA00022741"/>
    </source>
</evidence>
<dbReference type="AlphaFoldDB" id="A0A1R2CY51"/>
<sequence>METLEENGKFNSYECLFCHKKFFYFFGGKRCSICNFKFCEDCLTKDPDGKKICNFCAVLIMNSKGNEEEMPDRKSFNTEVVMNCKITTTNPEDEYNKVKKIASGKFGKVYKVVDKMTGMGFAAKIISPKNNFEKQMIINEFALTKLCMHCNIIEYYFIYEFNKDIWIIQELMDLSLTKLLSQDRMMPEPIIIFILKEVLFAINSIHRKHRIHRDIKSDNVLISFDGRIKLCDLGFAAQLVNERKLRSTIVGTPAWIAPEIASGSRYDEKVDIWSFGILAIEMIDGEPPFLRLDPTLILQNIVKTEIRLKNPNKISQDLAEVIQYCTDKNPNSRKSAHELLELPVFTNVSVTQEQFAQFMDDFSRILG</sequence>
<evidence type="ECO:0000256" key="3">
    <source>
        <dbReference type="ARBA" id="ARBA00022840"/>
    </source>
</evidence>
<dbReference type="PANTHER" id="PTHR45832:SF22">
    <property type="entry name" value="SERINE_THREONINE-PROTEIN KINASE SAMKA-RELATED"/>
    <property type="match status" value="1"/>
</dbReference>
<dbReference type="Gene3D" id="3.30.40.10">
    <property type="entry name" value="Zinc/RING finger domain, C3HC4 (zinc finger)"/>
    <property type="match status" value="1"/>
</dbReference>
<evidence type="ECO:0000313" key="5">
    <source>
        <dbReference type="EMBL" id="OMJ93936.1"/>
    </source>
</evidence>
<name>A0A1R2CY51_9CILI</name>
<dbReference type="GO" id="GO:0004672">
    <property type="term" value="F:protein kinase activity"/>
    <property type="evidence" value="ECO:0007669"/>
    <property type="project" value="InterPro"/>
</dbReference>
<dbReference type="Gene3D" id="3.30.200.20">
    <property type="entry name" value="Phosphorylase Kinase, domain 1"/>
    <property type="match status" value="1"/>
</dbReference>
<keyword evidence="2" id="KW-0547">Nucleotide-binding</keyword>
<evidence type="ECO:0000256" key="1">
    <source>
        <dbReference type="ARBA" id="ARBA00008874"/>
    </source>
</evidence>
<gene>
    <name evidence="5" type="ORF">SteCoe_2989</name>
</gene>